<dbReference type="EMBL" id="JAMPKK010000085">
    <property type="protein sequence ID" value="MEP0867756.1"/>
    <property type="molecule type" value="Genomic_DNA"/>
</dbReference>
<dbReference type="Proteomes" id="UP001442494">
    <property type="component" value="Unassembled WGS sequence"/>
</dbReference>
<proteinExistence type="predicted"/>
<keyword evidence="1" id="KW-0732">Signal</keyword>
<evidence type="ECO:0000256" key="1">
    <source>
        <dbReference type="SAM" id="SignalP"/>
    </source>
</evidence>
<feature type="signal peptide" evidence="1">
    <location>
        <begin position="1"/>
        <end position="31"/>
    </location>
</feature>
<sequence>MALKYKLGVGLFLFVTPLVTSSLVVASPSLAATLAKSEATFKVNNFSHNPLGVETFTDTLTDTIATNGQVTTNANANASFTADPLNPPTFAENSSVSTANGAGKNYFGLAQSIAAIIGYDFLVGDQERFSFDFLADLNLKTSIENSQFERASAAGEISFQLYNTNERDNWILLDFFSISGKLKTPGGGDSFIANKSNSITTSKPLKDFLKKSYAGSEESATASVTGKYSRTFDSLTYLTLVEIKRNQAVVKTPESSGTFALLIFCLIGVGYRARNKVLASNLR</sequence>
<feature type="chain" id="PRO_5045649638" evidence="1">
    <location>
        <begin position="32"/>
        <end position="283"/>
    </location>
</feature>
<keyword evidence="3" id="KW-1185">Reference proteome</keyword>
<evidence type="ECO:0000313" key="2">
    <source>
        <dbReference type="EMBL" id="MEP0867756.1"/>
    </source>
</evidence>
<evidence type="ECO:0000313" key="3">
    <source>
        <dbReference type="Proteomes" id="UP001442494"/>
    </source>
</evidence>
<accession>A0ABV0JYL3</accession>
<comment type="caution">
    <text evidence="2">The sequence shown here is derived from an EMBL/GenBank/DDBJ whole genome shotgun (WGS) entry which is preliminary data.</text>
</comment>
<gene>
    <name evidence="2" type="ORF">NDI37_25250</name>
</gene>
<dbReference type="RefSeq" id="WP_190425901.1">
    <property type="nucleotide sequence ID" value="NZ_JAMPKK010000085.1"/>
</dbReference>
<protein>
    <submittedName>
        <fullName evidence="2">PEP-CTERM sorting domain-containing protein</fullName>
    </submittedName>
</protein>
<reference evidence="2 3" key="1">
    <citation type="submission" date="2022-04" db="EMBL/GenBank/DDBJ databases">
        <title>Positive selection, recombination, and allopatry shape intraspecific diversity of widespread and dominant cyanobacteria.</title>
        <authorList>
            <person name="Wei J."/>
            <person name="Shu W."/>
            <person name="Hu C."/>
        </authorList>
    </citation>
    <scope>NUCLEOTIDE SEQUENCE [LARGE SCALE GENOMIC DNA]</scope>
    <source>
        <strain evidence="2 3">GB2-A5</strain>
    </source>
</reference>
<name>A0ABV0JYL3_9CYAN</name>
<organism evidence="2 3">
    <name type="scientific">Funiculus sociatus GB2-A5</name>
    <dbReference type="NCBI Taxonomy" id="2933946"/>
    <lineage>
        <taxon>Bacteria</taxon>
        <taxon>Bacillati</taxon>
        <taxon>Cyanobacteriota</taxon>
        <taxon>Cyanophyceae</taxon>
        <taxon>Coleofasciculales</taxon>
        <taxon>Coleofasciculaceae</taxon>
        <taxon>Funiculus</taxon>
    </lineage>
</organism>